<accession>G2LGE8</accession>
<gene>
    <name evidence="2" type="ordered locus">Cabther_A0133</name>
</gene>
<name>G2LGE8_CHLTF</name>
<protein>
    <submittedName>
        <fullName evidence="2">Uncharacterized protein</fullName>
    </submittedName>
</protein>
<evidence type="ECO:0000313" key="3">
    <source>
        <dbReference type="Proteomes" id="UP000006791"/>
    </source>
</evidence>
<dbReference type="KEGG" id="ctm:Cabther_A0133"/>
<dbReference type="AlphaFoldDB" id="G2LGE8"/>
<keyword evidence="1" id="KW-0472">Membrane</keyword>
<dbReference type="EMBL" id="CP002514">
    <property type="protein sequence ID" value="AEP10908.1"/>
    <property type="molecule type" value="Genomic_DNA"/>
</dbReference>
<organism evidence="2 3">
    <name type="scientific">Chloracidobacterium thermophilum (strain B)</name>
    <dbReference type="NCBI Taxonomy" id="981222"/>
    <lineage>
        <taxon>Bacteria</taxon>
        <taxon>Pseudomonadati</taxon>
        <taxon>Acidobacteriota</taxon>
        <taxon>Terriglobia</taxon>
        <taxon>Terriglobales</taxon>
        <taxon>Acidobacteriaceae</taxon>
        <taxon>Chloracidobacterium</taxon>
    </lineage>
</organism>
<evidence type="ECO:0000313" key="2">
    <source>
        <dbReference type="EMBL" id="AEP10908.1"/>
    </source>
</evidence>
<evidence type="ECO:0000256" key="1">
    <source>
        <dbReference type="SAM" id="Phobius"/>
    </source>
</evidence>
<dbReference type="HOGENOM" id="CLU_2205347_0_0_0"/>
<keyword evidence="1" id="KW-1133">Transmembrane helix</keyword>
<sequence>MEGVIVLGLLLFVMIIIVSCGFEFYELYQVRRDLEEGSRSGNHILFPRHHYAELHRRNYYTPPLPGGAERTFRVKRKEQPVRCEVCHQDDCFEVRTGYCTRCNYYTL</sequence>
<reference evidence="2 3" key="1">
    <citation type="journal article" date="2012" name="Environ. Microbiol.">
        <title>Complete genome of Candidatus Chloracidobacterium thermophilum, a chlorophyll-based photoheterotroph belonging to the phylum Acidobacteria.</title>
        <authorList>
            <person name="Garcia Costas A.M."/>
            <person name="Liu Z."/>
            <person name="Tomsho L.P."/>
            <person name="Schuster S.C."/>
            <person name="Ward D.M."/>
            <person name="Bryant D.A."/>
        </authorList>
    </citation>
    <scope>NUCLEOTIDE SEQUENCE [LARGE SCALE GENOMIC DNA]</scope>
    <source>
        <strain evidence="2 3">B</strain>
    </source>
</reference>
<proteinExistence type="predicted"/>
<keyword evidence="3" id="KW-1185">Reference proteome</keyword>
<dbReference type="STRING" id="981222.Cabther_A0133"/>
<keyword evidence="1" id="KW-0812">Transmembrane</keyword>
<dbReference type="Proteomes" id="UP000006791">
    <property type="component" value="Chromosome 1"/>
</dbReference>
<feature type="transmembrane region" description="Helical" evidence="1">
    <location>
        <begin position="6"/>
        <end position="25"/>
    </location>
</feature>
<dbReference type="RefSeq" id="WP_014098646.1">
    <property type="nucleotide sequence ID" value="NC_016024.1"/>
</dbReference>